<protein>
    <submittedName>
        <fullName evidence="1">Uncharacterized protein</fullName>
    </submittedName>
</protein>
<evidence type="ECO:0000313" key="2">
    <source>
        <dbReference type="Proteomes" id="UP000759131"/>
    </source>
</evidence>
<dbReference type="Proteomes" id="UP000759131">
    <property type="component" value="Unassembled WGS sequence"/>
</dbReference>
<dbReference type="EMBL" id="OC875619">
    <property type="protein sequence ID" value="CAD7638590.1"/>
    <property type="molecule type" value="Genomic_DNA"/>
</dbReference>
<gene>
    <name evidence="1" type="ORF">OSB1V03_LOCUS17451</name>
</gene>
<keyword evidence="2" id="KW-1185">Reference proteome</keyword>
<organism evidence="1">
    <name type="scientific">Medioppia subpectinata</name>
    <dbReference type="NCBI Taxonomy" id="1979941"/>
    <lineage>
        <taxon>Eukaryota</taxon>
        <taxon>Metazoa</taxon>
        <taxon>Ecdysozoa</taxon>
        <taxon>Arthropoda</taxon>
        <taxon>Chelicerata</taxon>
        <taxon>Arachnida</taxon>
        <taxon>Acari</taxon>
        <taxon>Acariformes</taxon>
        <taxon>Sarcoptiformes</taxon>
        <taxon>Oribatida</taxon>
        <taxon>Brachypylina</taxon>
        <taxon>Oppioidea</taxon>
        <taxon>Oppiidae</taxon>
        <taxon>Medioppia</taxon>
    </lineage>
</organism>
<dbReference type="AlphaFoldDB" id="A0A7R9LD91"/>
<reference evidence="1" key="1">
    <citation type="submission" date="2020-11" db="EMBL/GenBank/DDBJ databases">
        <authorList>
            <person name="Tran Van P."/>
        </authorList>
    </citation>
    <scope>NUCLEOTIDE SEQUENCE</scope>
</reference>
<proteinExistence type="predicted"/>
<evidence type="ECO:0000313" key="1">
    <source>
        <dbReference type="EMBL" id="CAD7638590.1"/>
    </source>
</evidence>
<sequence length="349" mass="40268">MYDAQRLWVDMYFSNDAPPHMSRNVPPMFTIYSMTEQYLKHIDLVTFWPSVYVIKECAYANVAPVGPNVRKLYITSNLCTTEVNEANELDNDLANIDRTGNRTHPWPTTKADIKANITDQYIFAFLKLHDYVLKRVKNTNVHIFIRIIIAERLRYYNAWLTHPRKVKLFANLNEHNEILGESRAKLINAYTEISLHGNNWAVSQYNNYWLHKQAQNGSHLLLAQALLAYGFSNTDDETIDYLLAGANRNGDPSRLWPITLTSLDHDICENIVDIMLKTVTYTVERYPDQQDLHSVVRLLFSEKLRVLHHACNNPATVEFYRIANYKVNELAKVRGQFVHALTVAAQPGA</sequence>
<dbReference type="EMBL" id="CAJPIZ010021044">
    <property type="protein sequence ID" value="CAG2117498.1"/>
    <property type="molecule type" value="Genomic_DNA"/>
</dbReference>
<feature type="non-terminal residue" evidence="1">
    <location>
        <position position="1"/>
    </location>
</feature>
<name>A0A7R9LD91_9ACAR</name>
<accession>A0A7R9LD91</accession>